<dbReference type="KEGG" id="mbak:MSBR3_0531"/>
<accession>A0A0E3SFK4</accession>
<dbReference type="HOGENOM" id="CLU_1830588_0_0_2"/>
<gene>
    <name evidence="1" type="ORF">MSBR3_0531</name>
</gene>
<dbReference type="GeneID" id="24788005"/>
<evidence type="ECO:0000313" key="1">
    <source>
        <dbReference type="EMBL" id="AKB81109.1"/>
    </source>
</evidence>
<keyword evidence="2" id="KW-1185">Reference proteome</keyword>
<organism evidence="1 2">
    <name type="scientific">Methanosarcina barkeri 3</name>
    <dbReference type="NCBI Taxonomy" id="1434107"/>
    <lineage>
        <taxon>Archaea</taxon>
        <taxon>Methanobacteriati</taxon>
        <taxon>Methanobacteriota</taxon>
        <taxon>Stenosarchaea group</taxon>
        <taxon>Methanomicrobia</taxon>
        <taxon>Methanosarcinales</taxon>
        <taxon>Methanosarcinaceae</taxon>
        <taxon>Methanosarcina</taxon>
    </lineage>
</organism>
<dbReference type="EMBL" id="CP009517">
    <property type="protein sequence ID" value="AKB81109.1"/>
    <property type="molecule type" value="Genomic_DNA"/>
</dbReference>
<proteinExistence type="predicted"/>
<dbReference type="RefSeq" id="WP_052723248.1">
    <property type="nucleotide sequence ID" value="NZ_CP009517.1"/>
</dbReference>
<reference evidence="1" key="1">
    <citation type="submission" date="2014-07" db="EMBL/GenBank/DDBJ databases">
        <title>Methanogenic archaea and the global carbon cycle.</title>
        <authorList>
            <person name="Henriksen J.R."/>
            <person name="Luke J."/>
            <person name="Reinhart S."/>
            <person name="Benedict M.N."/>
            <person name="Youngblut N.D."/>
            <person name="Metcalf M.E."/>
            <person name="Whitaker R.J."/>
            <person name="Metcalf W.W."/>
        </authorList>
    </citation>
    <scope>NUCLEOTIDE SEQUENCE [LARGE SCALE GENOMIC DNA]</scope>
    <source>
        <strain evidence="1">3</strain>
    </source>
</reference>
<dbReference type="PATRIC" id="fig|1434107.4.peg.709"/>
<dbReference type="OrthoDB" id="137386at2157"/>
<protein>
    <submittedName>
        <fullName evidence="1">Uncharacterized protein</fullName>
    </submittedName>
</protein>
<sequence length="140" mass="15971">MSFFYPARNIDEENFTDIQADMLDSTSKRITEPQTLYSEVGKVSNASDLQKVLSGNRQANKSMENNGRHIEPDEMQTEIDGKYGFCLILFENITEENFTDVKAVIMDSLQNMTEMTETAQERTSVKPNLLIKVQHLLSLN</sequence>
<name>A0A0E3SFK4_METBA</name>
<evidence type="ECO:0000313" key="2">
    <source>
        <dbReference type="Proteomes" id="UP000033066"/>
    </source>
</evidence>
<dbReference type="AlphaFoldDB" id="A0A0E3SFK4"/>
<dbReference type="Proteomes" id="UP000033066">
    <property type="component" value="Chromosome"/>
</dbReference>